<keyword evidence="3 7" id="KW-0547">Nucleotide-binding</keyword>
<feature type="binding site" evidence="7">
    <location>
        <position position="101"/>
    </location>
    <ligand>
        <name>Zn(2+)</name>
        <dbReference type="ChEBI" id="CHEBI:29105"/>
    </ligand>
</feature>
<evidence type="ECO:0000256" key="4">
    <source>
        <dbReference type="ARBA" id="ARBA00022833"/>
    </source>
</evidence>
<reference evidence="11" key="1">
    <citation type="submission" date="2017-05" db="EMBL/GenBank/DDBJ databases">
        <title>Improved OligoMM genomes.</title>
        <authorList>
            <person name="Garzetti D."/>
        </authorList>
    </citation>
    <scope>NUCLEOTIDE SEQUENCE [LARGE SCALE GENOMIC DNA]</scope>
    <source>
        <strain evidence="11">YL45</strain>
    </source>
</reference>
<comment type="cofactor">
    <cofactor evidence="7">
        <name>Zn(2+)</name>
        <dbReference type="ChEBI" id="CHEBI:29105"/>
    </cofactor>
    <text evidence="7">Binds 1 zinc ion per subunit.</text>
</comment>
<dbReference type="InterPro" id="IPR000924">
    <property type="entry name" value="Glu/Gln-tRNA-synth"/>
</dbReference>
<comment type="similarity">
    <text evidence="7">Belongs to the class-I aminoacyl-tRNA synthetase family. GluQ subfamily.</text>
</comment>
<dbReference type="NCBIfam" id="TIGR03838">
    <property type="entry name" value="queuosine_YadB"/>
    <property type="match status" value="1"/>
</dbReference>
<feature type="binding site" evidence="7">
    <location>
        <position position="195"/>
    </location>
    <ligand>
        <name>L-glutamate</name>
        <dbReference type="ChEBI" id="CHEBI:29985"/>
    </ligand>
</feature>
<dbReference type="Pfam" id="PF00749">
    <property type="entry name" value="tRNA-synt_1c"/>
    <property type="match status" value="1"/>
</dbReference>
<feature type="binding site" evidence="7">
    <location>
        <position position="124"/>
    </location>
    <ligand>
        <name>Zn(2+)</name>
        <dbReference type="ChEBI" id="CHEBI:29105"/>
    </ligand>
</feature>
<evidence type="ECO:0000256" key="6">
    <source>
        <dbReference type="ARBA" id="ARBA00023146"/>
    </source>
</evidence>
<protein>
    <recommendedName>
        <fullName evidence="7">Glutamyl-Q tRNA(Asp) synthetase</fullName>
        <shortName evidence="7">Glu-Q-RSs</shortName>
        <ecNumber evidence="7">6.1.1.-</ecNumber>
    </recommendedName>
</protein>
<keyword evidence="11" id="KW-1185">Reference proteome</keyword>
<evidence type="ECO:0000256" key="2">
    <source>
        <dbReference type="ARBA" id="ARBA00022723"/>
    </source>
</evidence>
<dbReference type="EMBL" id="NHMP01000016">
    <property type="protein sequence ID" value="OXE44179.1"/>
    <property type="molecule type" value="Genomic_DNA"/>
</dbReference>
<dbReference type="AlphaFoldDB" id="A0A227KC35"/>
<dbReference type="Gene3D" id="3.40.50.620">
    <property type="entry name" value="HUPs"/>
    <property type="match status" value="1"/>
</dbReference>
<proteinExistence type="inferred from homology"/>
<dbReference type="SUPFAM" id="SSF52374">
    <property type="entry name" value="Nucleotidylyl transferase"/>
    <property type="match status" value="1"/>
</dbReference>
<comment type="caution">
    <text evidence="10">The sequence shown here is derived from an EMBL/GenBank/DDBJ whole genome shotgun (WGS) entry which is preliminary data.</text>
</comment>
<feature type="short sequence motif" description="'KMSKS' region" evidence="7">
    <location>
        <begin position="233"/>
        <end position="237"/>
    </location>
</feature>
<evidence type="ECO:0000313" key="11">
    <source>
        <dbReference type="Proteomes" id="UP000214610"/>
    </source>
</evidence>
<evidence type="ECO:0000256" key="3">
    <source>
        <dbReference type="ARBA" id="ARBA00022741"/>
    </source>
</evidence>
<keyword evidence="1 7" id="KW-0436">Ligase</keyword>
<dbReference type="EC" id="6.1.1.-" evidence="7"/>
<dbReference type="PANTHER" id="PTHR43311:SF1">
    <property type="entry name" value="GLUTAMYL-Q TRNA(ASP) SYNTHETASE"/>
    <property type="match status" value="1"/>
</dbReference>
<evidence type="ECO:0000256" key="5">
    <source>
        <dbReference type="ARBA" id="ARBA00022840"/>
    </source>
</evidence>
<feature type="binding site" evidence="7">
    <location>
        <position position="43"/>
    </location>
    <ligand>
        <name>L-glutamate</name>
        <dbReference type="ChEBI" id="CHEBI:29985"/>
    </ligand>
</feature>
<feature type="binding site" evidence="7">
    <location>
        <position position="120"/>
    </location>
    <ligand>
        <name>Zn(2+)</name>
        <dbReference type="ChEBI" id="CHEBI:29105"/>
    </ligand>
</feature>
<comment type="function">
    <text evidence="7">Catalyzes the tRNA-independent activation of glutamate in presence of ATP and the subsequent transfer of glutamate onto a tRNA(Asp). Glutamate is transferred on the 2-amino-5-(4,5-dihydroxy-2-cyclopenten-1-yl) moiety of the queuosine in the wobble position of the QUC anticodon.</text>
</comment>
<dbReference type="InterPro" id="IPR020058">
    <property type="entry name" value="Glu/Gln-tRNA-synth_Ib_cat-dom"/>
</dbReference>
<dbReference type="InterPro" id="IPR022380">
    <property type="entry name" value="Glu-Q_tRNA(Asp)_Synthase"/>
</dbReference>
<dbReference type="PRINTS" id="PR00987">
    <property type="entry name" value="TRNASYNTHGLU"/>
</dbReference>
<feature type="short sequence motif" description="'HIGH' region" evidence="7">
    <location>
        <begin position="10"/>
        <end position="20"/>
    </location>
</feature>
<dbReference type="GO" id="GO:0006400">
    <property type="term" value="P:tRNA modification"/>
    <property type="evidence" value="ECO:0007669"/>
    <property type="project" value="InterPro"/>
</dbReference>
<feature type="binding site" evidence="7">
    <location>
        <position position="99"/>
    </location>
    <ligand>
        <name>Zn(2+)</name>
        <dbReference type="ChEBI" id="CHEBI:29105"/>
    </ligand>
</feature>
<keyword evidence="2 7" id="KW-0479">Metal-binding</keyword>
<dbReference type="GO" id="GO:0006424">
    <property type="term" value="P:glutamyl-tRNA aminoacylation"/>
    <property type="evidence" value="ECO:0007669"/>
    <property type="project" value="InterPro"/>
</dbReference>
<feature type="domain" description="Glutamyl/glutaminyl-tRNA synthetase class Ib catalytic" evidence="9">
    <location>
        <begin position="7"/>
        <end position="250"/>
    </location>
</feature>
<gene>
    <name evidence="7" type="primary">gluQ</name>
    <name evidence="10" type="ORF">ADH67_12945</name>
</gene>
<keyword evidence="8" id="KW-0648">Protein biosynthesis</keyword>
<organism evidence="10 11">
    <name type="scientific">Turicimonas muris</name>
    <dbReference type="NCBI Taxonomy" id="1796652"/>
    <lineage>
        <taxon>Bacteria</taxon>
        <taxon>Pseudomonadati</taxon>
        <taxon>Pseudomonadota</taxon>
        <taxon>Betaproteobacteria</taxon>
        <taxon>Burkholderiales</taxon>
        <taxon>Sutterellaceae</taxon>
        <taxon>Turicimonas</taxon>
    </lineage>
</organism>
<dbReference type="RefSeq" id="WP_066593552.1">
    <property type="nucleotide sequence ID" value="NZ_CAJTBZ010000032.1"/>
</dbReference>
<keyword evidence="6 7" id="KW-0030">Aminoacyl-tRNA synthetase</keyword>
<name>A0A227KC35_9BURK</name>
<feature type="binding site" evidence="7">
    <location>
        <position position="177"/>
    </location>
    <ligand>
        <name>L-glutamate</name>
        <dbReference type="ChEBI" id="CHEBI:29985"/>
    </ligand>
</feature>
<dbReference type="GO" id="GO:0008270">
    <property type="term" value="F:zinc ion binding"/>
    <property type="evidence" value="ECO:0007669"/>
    <property type="project" value="UniProtKB-UniRule"/>
</dbReference>
<dbReference type="NCBIfam" id="NF004314">
    <property type="entry name" value="PRK05710.1-3"/>
    <property type="match status" value="1"/>
</dbReference>
<feature type="binding site" evidence="7">
    <location>
        <begin position="7"/>
        <end position="11"/>
    </location>
    <ligand>
        <name>L-glutamate</name>
        <dbReference type="ChEBI" id="CHEBI:29985"/>
    </ligand>
</feature>
<keyword evidence="4 7" id="KW-0862">Zinc</keyword>
<dbReference type="InterPro" id="IPR049940">
    <property type="entry name" value="GluQ/Sye"/>
</dbReference>
<dbReference type="HAMAP" id="MF_01428">
    <property type="entry name" value="Glu_Q_tRNA_synth"/>
    <property type="match status" value="1"/>
</dbReference>
<dbReference type="GeneID" id="78361785"/>
<evidence type="ECO:0000259" key="9">
    <source>
        <dbReference type="Pfam" id="PF00749"/>
    </source>
</evidence>
<dbReference type="InterPro" id="IPR014729">
    <property type="entry name" value="Rossmann-like_a/b/a_fold"/>
</dbReference>
<evidence type="ECO:0000313" key="10">
    <source>
        <dbReference type="EMBL" id="OXE44179.1"/>
    </source>
</evidence>
<dbReference type="PANTHER" id="PTHR43311">
    <property type="entry name" value="GLUTAMATE--TRNA LIGASE"/>
    <property type="match status" value="1"/>
</dbReference>
<accession>A0A227KC35</accession>
<dbReference type="GO" id="GO:0005524">
    <property type="term" value="F:ATP binding"/>
    <property type="evidence" value="ECO:0007669"/>
    <property type="project" value="UniProtKB-KW"/>
</dbReference>
<evidence type="ECO:0000256" key="8">
    <source>
        <dbReference type="RuleBase" id="RU363037"/>
    </source>
</evidence>
<evidence type="ECO:0000256" key="1">
    <source>
        <dbReference type="ARBA" id="ARBA00022598"/>
    </source>
</evidence>
<sequence length="288" mass="32868">MATYIGRFAPSPTGELHLGSLVCAIASYLDAKAHNGSWLVRIEDLDPPREPAWAAPKILKTLRVLGLSSDEPIVYQSDRHHLYKEALDYLITNKFVYGCSCSRKQIAEYQNARGKPANIYPGICRDKHLTEGIRAWRFKVPSEDRFFRDRHFGEYRQNIEQEVGDFVLKRADGFWAYQLAVVVDDHQQGITHIVRGADLLDNTPRQIELQKALKYSTPSYMHIPLVLGENGQKLSKQNGATGLDLENIDAEIDKAWTHLGFERFSFDSCEGFFSKAVDLWRKSPYFAE</sequence>
<keyword evidence="5 7" id="KW-0067">ATP-binding</keyword>
<evidence type="ECO:0000256" key="7">
    <source>
        <dbReference type="HAMAP-Rule" id="MF_01428"/>
    </source>
</evidence>
<dbReference type="GO" id="GO:0005829">
    <property type="term" value="C:cytosol"/>
    <property type="evidence" value="ECO:0007669"/>
    <property type="project" value="TreeGrafter"/>
</dbReference>
<dbReference type="GO" id="GO:0004818">
    <property type="term" value="F:glutamate-tRNA ligase activity"/>
    <property type="evidence" value="ECO:0007669"/>
    <property type="project" value="TreeGrafter"/>
</dbReference>
<dbReference type="Proteomes" id="UP000214610">
    <property type="component" value="Unassembled WGS sequence"/>
</dbReference>
<feature type="binding site" evidence="7">
    <location>
        <position position="236"/>
    </location>
    <ligand>
        <name>ATP</name>
        <dbReference type="ChEBI" id="CHEBI:30616"/>
    </ligand>
</feature>